<proteinExistence type="predicted"/>
<dbReference type="RefSeq" id="WP_139576402.1">
    <property type="nucleotide sequence ID" value="NZ_VDMA02000011.1"/>
</dbReference>
<accession>A0A5N6BRV3</accession>
<dbReference type="InterPro" id="IPR006311">
    <property type="entry name" value="TAT_signal"/>
</dbReference>
<feature type="chain" id="PRO_5024363762" evidence="1">
    <location>
        <begin position="28"/>
        <end position="251"/>
    </location>
</feature>
<dbReference type="PROSITE" id="PS51318">
    <property type="entry name" value="TAT"/>
    <property type="match status" value="1"/>
</dbReference>
<name>A0A5N6BRV3_9ACTN</name>
<protein>
    <submittedName>
        <fullName evidence="2">Uncharacterized protein</fullName>
    </submittedName>
</protein>
<evidence type="ECO:0000313" key="2">
    <source>
        <dbReference type="EMBL" id="KAB8183192.1"/>
    </source>
</evidence>
<gene>
    <name evidence="2" type="ORF">FH610_022020</name>
</gene>
<evidence type="ECO:0000313" key="3">
    <source>
        <dbReference type="Proteomes" id="UP000313066"/>
    </source>
</evidence>
<evidence type="ECO:0000256" key="1">
    <source>
        <dbReference type="SAM" id="SignalP"/>
    </source>
</evidence>
<sequence length="251" mass="25860">MSVLARRLAIGVAAAALLAGSAAPAHAAAAYDYHPSDADWADCPRLPAGATPDTWSCIFIITVGGSIKLGSITQDISEPLRITVAQGKLADGSTAAAFGSVAGGRMKVPGGLIGKPFEVPKLTDVYVETQGTGKVEAGPIFPTNVGIKIRMIHSLLGKKCYIGSDAAPIVLNPEVTSLDLTSIDGTPVFKVAAKDTTFAVPKASGCGLNWGLVNTAVNLRAGLPSPSGKNAADFQWFVRGKSYLELPQLTS</sequence>
<comment type="caution">
    <text evidence="2">The sequence shown here is derived from an EMBL/GenBank/DDBJ whole genome shotgun (WGS) entry which is preliminary data.</text>
</comment>
<reference evidence="2 3" key="1">
    <citation type="submission" date="2019-10" db="EMBL/GenBank/DDBJ databases">
        <title>Nonomuraea sp. nov., isolated from Phyllanthus amarus.</title>
        <authorList>
            <person name="Klykleung N."/>
            <person name="Tanasupawat S."/>
        </authorList>
    </citation>
    <scope>NUCLEOTIDE SEQUENCE [LARGE SCALE GENOMIC DNA]</scope>
    <source>
        <strain evidence="2 3">CR1-09</strain>
    </source>
</reference>
<organism evidence="2 3">
    <name type="scientific">Microbispora catharanthi</name>
    <dbReference type="NCBI Taxonomy" id="1712871"/>
    <lineage>
        <taxon>Bacteria</taxon>
        <taxon>Bacillati</taxon>
        <taxon>Actinomycetota</taxon>
        <taxon>Actinomycetes</taxon>
        <taxon>Streptosporangiales</taxon>
        <taxon>Streptosporangiaceae</taxon>
        <taxon>Microbispora</taxon>
    </lineage>
</organism>
<dbReference type="AlphaFoldDB" id="A0A5N6BRV3"/>
<dbReference type="EMBL" id="VDMA02000011">
    <property type="protein sequence ID" value="KAB8183192.1"/>
    <property type="molecule type" value="Genomic_DNA"/>
</dbReference>
<keyword evidence="3" id="KW-1185">Reference proteome</keyword>
<keyword evidence="1" id="KW-0732">Signal</keyword>
<dbReference type="Proteomes" id="UP000313066">
    <property type="component" value="Unassembled WGS sequence"/>
</dbReference>
<feature type="signal peptide" evidence="1">
    <location>
        <begin position="1"/>
        <end position="27"/>
    </location>
</feature>